<gene>
    <name evidence="2" type="ORF">SPARVUS_LOCUS16125832</name>
</gene>
<dbReference type="Proteomes" id="UP001162483">
    <property type="component" value="Unassembled WGS sequence"/>
</dbReference>
<keyword evidence="3" id="KW-1185">Reference proteome</keyword>
<evidence type="ECO:0000313" key="2">
    <source>
        <dbReference type="EMBL" id="CAI9621279.1"/>
    </source>
</evidence>
<reference evidence="2" key="1">
    <citation type="submission" date="2023-05" db="EMBL/GenBank/DDBJ databases">
        <authorList>
            <person name="Stuckert A."/>
        </authorList>
    </citation>
    <scope>NUCLEOTIDE SEQUENCE</scope>
</reference>
<feature type="region of interest" description="Disordered" evidence="1">
    <location>
        <begin position="1"/>
        <end position="36"/>
    </location>
</feature>
<sequence>MTKWNPLSSVRRPESGTMAECGDGDSSKGRPYRDPLTHSWTLGSSMRRRYRGPWQITGLAAAWGARNLPGTL</sequence>
<comment type="caution">
    <text evidence="2">The sequence shown here is derived from an EMBL/GenBank/DDBJ whole genome shotgun (WGS) entry which is preliminary data.</text>
</comment>
<evidence type="ECO:0000256" key="1">
    <source>
        <dbReference type="SAM" id="MobiDB-lite"/>
    </source>
</evidence>
<proteinExistence type="predicted"/>
<dbReference type="EMBL" id="CATNWA010021085">
    <property type="protein sequence ID" value="CAI9621279.1"/>
    <property type="molecule type" value="Genomic_DNA"/>
</dbReference>
<feature type="compositionally biased region" description="Basic and acidic residues" evidence="1">
    <location>
        <begin position="25"/>
        <end position="36"/>
    </location>
</feature>
<name>A0ABN9HIK6_9NEOB</name>
<evidence type="ECO:0000313" key="3">
    <source>
        <dbReference type="Proteomes" id="UP001162483"/>
    </source>
</evidence>
<organism evidence="2 3">
    <name type="scientific">Staurois parvus</name>
    <dbReference type="NCBI Taxonomy" id="386267"/>
    <lineage>
        <taxon>Eukaryota</taxon>
        <taxon>Metazoa</taxon>
        <taxon>Chordata</taxon>
        <taxon>Craniata</taxon>
        <taxon>Vertebrata</taxon>
        <taxon>Euteleostomi</taxon>
        <taxon>Amphibia</taxon>
        <taxon>Batrachia</taxon>
        <taxon>Anura</taxon>
        <taxon>Neobatrachia</taxon>
        <taxon>Ranoidea</taxon>
        <taxon>Ranidae</taxon>
        <taxon>Staurois</taxon>
    </lineage>
</organism>
<accession>A0ABN9HIK6</accession>
<protein>
    <submittedName>
        <fullName evidence="2">Uncharacterized protein</fullName>
    </submittedName>
</protein>